<protein>
    <submittedName>
        <fullName evidence="1">Uncharacterized protein</fullName>
    </submittedName>
</protein>
<evidence type="ECO:0000313" key="2">
    <source>
        <dbReference type="Proteomes" id="UP000821845"/>
    </source>
</evidence>
<comment type="caution">
    <text evidence="1">The sequence shown here is derived from an EMBL/GenBank/DDBJ whole genome shotgun (WGS) entry which is preliminary data.</text>
</comment>
<organism evidence="1 2">
    <name type="scientific">Hyalomma asiaticum</name>
    <name type="common">Tick</name>
    <dbReference type="NCBI Taxonomy" id="266040"/>
    <lineage>
        <taxon>Eukaryota</taxon>
        <taxon>Metazoa</taxon>
        <taxon>Ecdysozoa</taxon>
        <taxon>Arthropoda</taxon>
        <taxon>Chelicerata</taxon>
        <taxon>Arachnida</taxon>
        <taxon>Acari</taxon>
        <taxon>Parasitiformes</taxon>
        <taxon>Ixodida</taxon>
        <taxon>Ixodoidea</taxon>
        <taxon>Ixodidae</taxon>
        <taxon>Hyalomminae</taxon>
        <taxon>Hyalomma</taxon>
    </lineage>
</organism>
<keyword evidence="2" id="KW-1185">Reference proteome</keyword>
<name>A0ACB7SCA8_HYAAI</name>
<gene>
    <name evidence="1" type="ORF">HPB50_023524</name>
</gene>
<proteinExistence type="predicted"/>
<dbReference type="Proteomes" id="UP000821845">
    <property type="component" value="Chromosome 5"/>
</dbReference>
<evidence type="ECO:0000313" key="1">
    <source>
        <dbReference type="EMBL" id="KAH6931323.1"/>
    </source>
</evidence>
<sequence>MVGACEVPLPRHVDSSVAGHAIFLNRLQHHAIVDNPECTSNTVSRKLRLRRHFFVRFVRSSAIAWQPSHAIIPNQHGSQRDGQECRRRSGFGSGPFQVALCTYFRHASRCRLAYWYYRKARGKGKPPGAGTGETTSSRPVDKSQTNHSRSSTDAKDPFERAKAFKNQGNKYFKEGKFDKAIDCYTEAIALCPPQNKNELATFYQIELPPTRTWAIDLNFQYVKALHRRAKAYEIVNELDKCLEGKRQRTFEAKLLTVFDPWWLVR</sequence>
<dbReference type="EMBL" id="CM023485">
    <property type="protein sequence ID" value="KAH6931323.1"/>
    <property type="molecule type" value="Genomic_DNA"/>
</dbReference>
<reference evidence="1" key="1">
    <citation type="submission" date="2020-05" db="EMBL/GenBank/DDBJ databases">
        <title>Large-scale comparative analyses of tick genomes elucidate their genetic diversity and vector capacities.</title>
        <authorList>
            <person name="Jia N."/>
            <person name="Wang J."/>
            <person name="Shi W."/>
            <person name="Du L."/>
            <person name="Sun Y."/>
            <person name="Zhan W."/>
            <person name="Jiang J."/>
            <person name="Wang Q."/>
            <person name="Zhang B."/>
            <person name="Ji P."/>
            <person name="Sakyi L.B."/>
            <person name="Cui X."/>
            <person name="Yuan T."/>
            <person name="Jiang B."/>
            <person name="Yang W."/>
            <person name="Lam T.T.-Y."/>
            <person name="Chang Q."/>
            <person name="Ding S."/>
            <person name="Wang X."/>
            <person name="Zhu J."/>
            <person name="Ruan X."/>
            <person name="Zhao L."/>
            <person name="Wei J."/>
            <person name="Que T."/>
            <person name="Du C."/>
            <person name="Cheng J."/>
            <person name="Dai P."/>
            <person name="Han X."/>
            <person name="Huang E."/>
            <person name="Gao Y."/>
            <person name="Liu J."/>
            <person name="Shao H."/>
            <person name="Ye R."/>
            <person name="Li L."/>
            <person name="Wei W."/>
            <person name="Wang X."/>
            <person name="Wang C."/>
            <person name="Yang T."/>
            <person name="Huo Q."/>
            <person name="Li W."/>
            <person name="Guo W."/>
            <person name="Chen H."/>
            <person name="Zhou L."/>
            <person name="Ni X."/>
            <person name="Tian J."/>
            <person name="Zhou Y."/>
            <person name="Sheng Y."/>
            <person name="Liu T."/>
            <person name="Pan Y."/>
            <person name="Xia L."/>
            <person name="Li J."/>
            <person name="Zhao F."/>
            <person name="Cao W."/>
        </authorList>
    </citation>
    <scope>NUCLEOTIDE SEQUENCE</scope>
    <source>
        <strain evidence="1">Hyas-2018</strain>
    </source>
</reference>
<accession>A0ACB7SCA8</accession>